<sequence>MHDRRGTMHRALTVEQFGKPTSNTIPTIIRGYKSSVTKQINILRNKPGVPVWQRDYYEHIIRDEKSYCQISEYIRTNPLKWQTDKYYE</sequence>
<protein>
    <recommendedName>
        <fullName evidence="2">Transposase IS200-like domain-containing protein</fullName>
    </recommendedName>
</protein>
<reference evidence="1" key="1">
    <citation type="journal article" date="2011" name="Environ. Microbiol.">
        <title>Genomic insights into the metabolic potential of the polycyclic aromatic hydrocarbon degrading sulfate-reducing Deltaproteobacterium N47.</title>
        <authorList>
            <person name="Bergmann F."/>
            <person name="Selesi D."/>
            <person name="Weinmaier T."/>
            <person name="Tischler P."/>
            <person name="Rattei T."/>
            <person name="Meckenstock R.U."/>
        </authorList>
    </citation>
    <scope>NUCLEOTIDE SEQUENCE</scope>
</reference>
<dbReference type="GO" id="GO:0004803">
    <property type="term" value="F:transposase activity"/>
    <property type="evidence" value="ECO:0007669"/>
    <property type="project" value="InterPro"/>
</dbReference>
<proteinExistence type="predicted"/>
<dbReference type="GO" id="GO:0043565">
    <property type="term" value="F:sequence-specific DNA binding"/>
    <property type="evidence" value="ECO:0007669"/>
    <property type="project" value="TreeGrafter"/>
</dbReference>
<dbReference type="GO" id="GO:0006313">
    <property type="term" value="P:DNA transposition"/>
    <property type="evidence" value="ECO:0007669"/>
    <property type="project" value="InterPro"/>
</dbReference>
<name>E1YKM2_9BACT</name>
<dbReference type="SUPFAM" id="SSF143422">
    <property type="entry name" value="Transposase IS200-like"/>
    <property type="match status" value="1"/>
</dbReference>
<dbReference type="InterPro" id="IPR052715">
    <property type="entry name" value="RAYT_transposase"/>
</dbReference>
<dbReference type="AlphaFoldDB" id="E1YKM2"/>
<dbReference type="PANTHER" id="PTHR36966">
    <property type="entry name" value="REP-ASSOCIATED TYROSINE TRANSPOSASE"/>
    <property type="match status" value="1"/>
</dbReference>
<organism evidence="1">
    <name type="scientific">uncultured Desulfobacterium sp</name>
    <dbReference type="NCBI Taxonomy" id="201089"/>
    <lineage>
        <taxon>Bacteria</taxon>
        <taxon>Pseudomonadati</taxon>
        <taxon>Thermodesulfobacteriota</taxon>
        <taxon>Desulfobacteria</taxon>
        <taxon>Desulfobacterales</taxon>
        <taxon>Desulfobacteriaceae</taxon>
        <taxon>Desulfobacterium</taxon>
        <taxon>environmental samples</taxon>
    </lineage>
</organism>
<evidence type="ECO:0000313" key="1">
    <source>
        <dbReference type="EMBL" id="CBX30655.1"/>
    </source>
</evidence>
<accession>E1YKM2</accession>
<dbReference type="PANTHER" id="PTHR36966:SF1">
    <property type="entry name" value="REP-ASSOCIATED TYROSINE TRANSPOSASE"/>
    <property type="match status" value="1"/>
</dbReference>
<evidence type="ECO:0008006" key="2">
    <source>
        <dbReference type="Google" id="ProtNLM"/>
    </source>
</evidence>
<dbReference type="InterPro" id="IPR036515">
    <property type="entry name" value="Transposase_17_sf"/>
</dbReference>
<dbReference type="EMBL" id="FR695877">
    <property type="protein sequence ID" value="CBX30655.1"/>
    <property type="molecule type" value="Genomic_DNA"/>
</dbReference>
<dbReference type="Gene3D" id="3.30.70.1290">
    <property type="entry name" value="Transposase IS200-like"/>
    <property type="match status" value="1"/>
</dbReference>
<gene>
    <name evidence="1" type="ORF">N47_E41670</name>
</gene>